<feature type="transmembrane region" description="Helical" evidence="1">
    <location>
        <begin position="150"/>
        <end position="167"/>
    </location>
</feature>
<proteinExistence type="predicted"/>
<organism evidence="2 3">
    <name type="scientific">Steroidobacter gossypii</name>
    <dbReference type="NCBI Taxonomy" id="2805490"/>
    <lineage>
        <taxon>Bacteria</taxon>
        <taxon>Pseudomonadati</taxon>
        <taxon>Pseudomonadota</taxon>
        <taxon>Gammaproteobacteria</taxon>
        <taxon>Steroidobacterales</taxon>
        <taxon>Steroidobacteraceae</taxon>
        <taxon>Steroidobacter</taxon>
    </lineage>
</organism>
<accession>A0ABS1WQY0</accession>
<keyword evidence="1" id="KW-0812">Transmembrane</keyword>
<sequence length="192" mass="21229">MGTEMSLRTLLEGLLLWGIYPLWLLAGAGDYVCHRRTDIEHTSGNPESRYHLLQYLTLLVVFAAAVLLKVNAVIFGAMVILIVVHSVLAHLDVSYTDGRRYISPLEQQIHGFMEVLPVVAVAIFGVLHWAEIGAGLTSPILALETPVSSGRALLLASFAVLAGVPVLEELVRTRRHRSDRERRYHEGLATIK</sequence>
<feature type="transmembrane region" description="Helical" evidence="1">
    <location>
        <begin position="52"/>
        <end position="68"/>
    </location>
</feature>
<dbReference type="Proteomes" id="UP000661077">
    <property type="component" value="Unassembled WGS sequence"/>
</dbReference>
<feature type="transmembrane region" description="Helical" evidence="1">
    <location>
        <begin position="14"/>
        <end position="32"/>
    </location>
</feature>
<protein>
    <recommendedName>
        <fullName evidence="4">Diguanylate cyclase</fullName>
    </recommendedName>
</protein>
<keyword evidence="1" id="KW-1133">Transmembrane helix</keyword>
<feature type="transmembrane region" description="Helical" evidence="1">
    <location>
        <begin position="112"/>
        <end position="130"/>
    </location>
</feature>
<evidence type="ECO:0000313" key="2">
    <source>
        <dbReference type="EMBL" id="MBM0103382.1"/>
    </source>
</evidence>
<dbReference type="EMBL" id="JAEVLS010000001">
    <property type="protein sequence ID" value="MBM0103382.1"/>
    <property type="molecule type" value="Genomic_DNA"/>
</dbReference>
<evidence type="ECO:0000256" key="1">
    <source>
        <dbReference type="SAM" id="Phobius"/>
    </source>
</evidence>
<keyword evidence="3" id="KW-1185">Reference proteome</keyword>
<comment type="caution">
    <text evidence="2">The sequence shown here is derived from an EMBL/GenBank/DDBJ whole genome shotgun (WGS) entry which is preliminary data.</text>
</comment>
<name>A0ABS1WQY0_9GAMM</name>
<gene>
    <name evidence="2" type="ORF">JM946_01435</name>
</gene>
<keyword evidence="1" id="KW-0472">Membrane</keyword>
<evidence type="ECO:0008006" key="4">
    <source>
        <dbReference type="Google" id="ProtNLM"/>
    </source>
</evidence>
<evidence type="ECO:0000313" key="3">
    <source>
        <dbReference type="Proteomes" id="UP000661077"/>
    </source>
</evidence>
<feature type="transmembrane region" description="Helical" evidence="1">
    <location>
        <begin position="74"/>
        <end position="91"/>
    </location>
</feature>
<reference evidence="2 3" key="1">
    <citation type="journal article" date="2021" name="Int. J. Syst. Evol. Microbiol.">
        <title>Steroidobacter gossypii sp. nov., isolated from soil of cotton cropping field.</title>
        <authorList>
            <person name="Huang R."/>
            <person name="Yang S."/>
            <person name="Zhen C."/>
            <person name="Liu W."/>
        </authorList>
    </citation>
    <scope>NUCLEOTIDE SEQUENCE [LARGE SCALE GENOMIC DNA]</scope>
    <source>
        <strain evidence="2 3">S1-65</strain>
    </source>
</reference>